<feature type="compositionally biased region" description="Basic and acidic residues" evidence="1">
    <location>
        <begin position="19"/>
        <end position="42"/>
    </location>
</feature>
<comment type="caution">
    <text evidence="2">The sequence shown here is derived from an EMBL/GenBank/DDBJ whole genome shotgun (WGS) entry which is preliminary data.</text>
</comment>
<reference evidence="2" key="1">
    <citation type="journal article" date="2015" name="Proc. Natl. Acad. Sci. U.S.A.">
        <title>Networks of energetic and metabolic interactions define dynamics in microbial communities.</title>
        <authorList>
            <person name="Embree M."/>
            <person name="Liu J.K."/>
            <person name="Al-Bassam M.M."/>
            <person name="Zengler K."/>
        </authorList>
    </citation>
    <scope>NUCLEOTIDE SEQUENCE</scope>
</reference>
<protein>
    <submittedName>
        <fullName evidence="2">Uncharacterized protein</fullName>
    </submittedName>
</protein>
<evidence type="ECO:0000256" key="1">
    <source>
        <dbReference type="SAM" id="MobiDB-lite"/>
    </source>
</evidence>
<gene>
    <name evidence="2" type="ORF">ASZ90_015511</name>
</gene>
<sequence>MNGGILNEWVIGTVLSSPDKTEERRNDEKHYLKKSRVPEEKP</sequence>
<evidence type="ECO:0000313" key="2">
    <source>
        <dbReference type="EMBL" id="KUG14856.1"/>
    </source>
</evidence>
<proteinExistence type="predicted"/>
<name>A0A0W8F1S3_9ZZZZ</name>
<accession>A0A0W8F1S3</accession>
<dbReference type="EMBL" id="LNQE01001613">
    <property type="protein sequence ID" value="KUG14856.1"/>
    <property type="molecule type" value="Genomic_DNA"/>
</dbReference>
<organism evidence="2">
    <name type="scientific">hydrocarbon metagenome</name>
    <dbReference type="NCBI Taxonomy" id="938273"/>
    <lineage>
        <taxon>unclassified sequences</taxon>
        <taxon>metagenomes</taxon>
        <taxon>ecological metagenomes</taxon>
    </lineage>
</organism>
<feature type="region of interest" description="Disordered" evidence="1">
    <location>
        <begin position="16"/>
        <end position="42"/>
    </location>
</feature>
<dbReference type="AlphaFoldDB" id="A0A0W8F1S3"/>